<keyword evidence="5" id="KW-0560">Oxidoreductase</keyword>
<dbReference type="GO" id="GO:0008270">
    <property type="term" value="F:zinc ion binding"/>
    <property type="evidence" value="ECO:0007669"/>
    <property type="project" value="InterPro"/>
</dbReference>
<name>A0A7J6S7Q3_PEROL</name>
<dbReference type="InterPro" id="IPR011032">
    <property type="entry name" value="GroES-like_sf"/>
</dbReference>
<dbReference type="PANTHER" id="PTHR43161">
    <property type="entry name" value="SORBITOL DEHYDROGENASE"/>
    <property type="match status" value="1"/>
</dbReference>
<dbReference type="Gene3D" id="3.90.180.10">
    <property type="entry name" value="Medium-chain alcohol dehydrogenases, catalytic domain"/>
    <property type="match status" value="1"/>
</dbReference>
<feature type="non-terminal residue" evidence="7">
    <location>
        <position position="87"/>
    </location>
</feature>
<evidence type="ECO:0000256" key="1">
    <source>
        <dbReference type="ARBA" id="ARBA00001947"/>
    </source>
</evidence>
<dbReference type="Proteomes" id="UP000574390">
    <property type="component" value="Unassembled WGS sequence"/>
</dbReference>
<dbReference type="InterPro" id="IPR002328">
    <property type="entry name" value="ADH_Zn_CS"/>
</dbReference>
<comment type="cofactor">
    <cofactor evidence="1">
        <name>Zn(2+)</name>
        <dbReference type="ChEBI" id="CHEBI:29105"/>
    </cofactor>
</comment>
<dbReference type="GO" id="GO:0003939">
    <property type="term" value="F:L-iditol 2-dehydrogenase (NAD+) activity"/>
    <property type="evidence" value="ECO:0007669"/>
    <property type="project" value="TreeGrafter"/>
</dbReference>
<organism evidence="7 8">
    <name type="scientific">Perkinsus olseni</name>
    <name type="common">Perkinsus atlanticus</name>
    <dbReference type="NCBI Taxonomy" id="32597"/>
    <lineage>
        <taxon>Eukaryota</taxon>
        <taxon>Sar</taxon>
        <taxon>Alveolata</taxon>
        <taxon>Perkinsozoa</taxon>
        <taxon>Perkinsea</taxon>
        <taxon>Perkinsida</taxon>
        <taxon>Perkinsidae</taxon>
        <taxon>Perkinsus</taxon>
    </lineage>
</organism>
<dbReference type="PROSITE" id="PS00059">
    <property type="entry name" value="ADH_ZINC"/>
    <property type="match status" value="1"/>
</dbReference>
<evidence type="ECO:0000256" key="2">
    <source>
        <dbReference type="ARBA" id="ARBA00008072"/>
    </source>
</evidence>
<reference evidence="7 8" key="1">
    <citation type="submission" date="2020-04" db="EMBL/GenBank/DDBJ databases">
        <title>Perkinsus olseni comparative genomics.</title>
        <authorList>
            <person name="Bogema D.R."/>
        </authorList>
    </citation>
    <scope>NUCLEOTIDE SEQUENCE [LARGE SCALE GENOMIC DNA]</scope>
    <source>
        <strain evidence="7">ATCC PRA-205</strain>
    </source>
</reference>
<feature type="domain" description="Alcohol dehydrogenase-like N-terminal" evidence="6">
    <location>
        <begin position="31"/>
        <end position="87"/>
    </location>
</feature>
<protein>
    <recommendedName>
        <fullName evidence="6">Alcohol dehydrogenase-like N-terminal domain-containing protein</fullName>
    </recommendedName>
</protein>
<dbReference type="InterPro" id="IPR013154">
    <property type="entry name" value="ADH-like_N"/>
</dbReference>
<accession>A0A7J6S7Q3</accession>
<evidence type="ECO:0000313" key="7">
    <source>
        <dbReference type="EMBL" id="KAF4728958.1"/>
    </source>
</evidence>
<evidence type="ECO:0000256" key="5">
    <source>
        <dbReference type="ARBA" id="ARBA00023002"/>
    </source>
</evidence>
<dbReference type="Pfam" id="PF08240">
    <property type="entry name" value="ADH_N"/>
    <property type="match status" value="1"/>
</dbReference>
<proteinExistence type="inferred from homology"/>
<comment type="similarity">
    <text evidence="2">Belongs to the zinc-containing alcohol dehydrogenase family.</text>
</comment>
<comment type="caution">
    <text evidence="7">The sequence shown here is derived from an EMBL/GenBank/DDBJ whole genome shotgun (WGS) entry which is preliminary data.</text>
</comment>
<evidence type="ECO:0000259" key="6">
    <source>
        <dbReference type="Pfam" id="PF08240"/>
    </source>
</evidence>
<gene>
    <name evidence="7" type="ORF">FOZ62_008842</name>
</gene>
<evidence type="ECO:0000256" key="4">
    <source>
        <dbReference type="ARBA" id="ARBA00022833"/>
    </source>
</evidence>
<dbReference type="EMBL" id="JABANM010016731">
    <property type="protein sequence ID" value="KAF4728958.1"/>
    <property type="molecule type" value="Genomic_DNA"/>
</dbReference>
<keyword evidence="4" id="KW-0862">Zinc</keyword>
<keyword evidence="3" id="KW-0479">Metal-binding</keyword>
<sequence>MVTPEENKAMVLRKVDDMSFESRSITTAPAAGECLVRVKACGICGSDVHYLKNGRIGDFIVRSPMVIGHEAAGIVEAVGDGVTNVKV</sequence>
<dbReference type="GO" id="GO:0006062">
    <property type="term" value="P:sorbitol catabolic process"/>
    <property type="evidence" value="ECO:0007669"/>
    <property type="project" value="TreeGrafter"/>
</dbReference>
<dbReference type="SUPFAM" id="SSF50129">
    <property type="entry name" value="GroES-like"/>
    <property type="match status" value="1"/>
</dbReference>
<dbReference type="PANTHER" id="PTHR43161:SF9">
    <property type="entry name" value="SORBITOL DEHYDROGENASE"/>
    <property type="match status" value="1"/>
</dbReference>
<evidence type="ECO:0000256" key="3">
    <source>
        <dbReference type="ARBA" id="ARBA00022723"/>
    </source>
</evidence>
<dbReference type="AlphaFoldDB" id="A0A7J6S7Q3"/>
<evidence type="ECO:0000313" key="8">
    <source>
        <dbReference type="Proteomes" id="UP000574390"/>
    </source>
</evidence>